<sequence>MATEGSTEELGEVSLKNPNSTGRKGRHKPGLEQESSLRMALFTCITTRQLKVVLDLCDELEKRRASGGNDGNTNVKALVSSLSKKKATKRVKGPTIPRSRSRPRKKQPDGALEAKSDEEGTVEFDVASISIGSFVVNANHMSSSVLVHLFFATSMMMYDFYHNSGNSRYKVCYSIPFSDIVSMTFFRKAVYLNLKNPAKQEYCILDVTSNGGAAASITCLHDPWGIDVSEGQRESSLLHVIHLRRGTTSTWEEALLRGNRAVFEPIIRGSAQAELTTNATHSNKNSSQMIVLEQTEPNSLSSLSGESMDSRGNGHLHSAQQSTAFEPVCTASIGLVDSTALSSVLSGEDNLNEPLGTIFRNEGIPPKAECSFSLGSSHEYQIYSDELTDTTKIDESSAVQTGPTEMGRFEVIIHRAEDLIHNRNMAVAMDPKGERPDSVEPSYADSNHEVDKKDSFYWLGDVDMDALAVNFGTNRT</sequence>
<organism evidence="2 4">
    <name type="scientific">Parascaris univalens</name>
    <name type="common">Nematode worm</name>
    <dbReference type="NCBI Taxonomy" id="6257"/>
    <lineage>
        <taxon>Eukaryota</taxon>
        <taxon>Metazoa</taxon>
        <taxon>Ecdysozoa</taxon>
        <taxon>Nematoda</taxon>
        <taxon>Chromadorea</taxon>
        <taxon>Rhabditida</taxon>
        <taxon>Spirurina</taxon>
        <taxon>Ascaridomorpha</taxon>
        <taxon>Ascaridoidea</taxon>
        <taxon>Ascarididae</taxon>
        <taxon>Parascaris</taxon>
    </lineage>
</organism>
<feature type="region of interest" description="Disordered" evidence="1">
    <location>
        <begin position="83"/>
        <end position="117"/>
    </location>
</feature>
<keyword evidence="2" id="KW-1185">Reference proteome</keyword>
<feature type="region of interest" description="Disordered" evidence="1">
    <location>
        <begin position="1"/>
        <end position="32"/>
    </location>
</feature>
<feature type="compositionally biased region" description="Basic and acidic residues" evidence="1">
    <location>
        <begin position="106"/>
        <end position="117"/>
    </location>
</feature>
<dbReference type="AlphaFoldDB" id="A0A915CD27"/>
<dbReference type="WBParaSite" id="PgR130_g006_t10">
    <property type="protein sequence ID" value="PgR130_g006_t10"/>
    <property type="gene ID" value="PgR130_g006"/>
</dbReference>
<name>A0A915CD27_PARUN</name>
<feature type="compositionally biased region" description="Acidic residues" evidence="1">
    <location>
        <begin position="1"/>
        <end position="11"/>
    </location>
</feature>
<accession>A0A915CD27</accession>
<evidence type="ECO:0000313" key="3">
    <source>
        <dbReference type="WBParaSite" id="PgR130_g006_t05"/>
    </source>
</evidence>
<protein>
    <submittedName>
        <fullName evidence="3 4">CS domain-containing protein</fullName>
    </submittedName>
</protein>
<feature type="region of interest" description="Disordered" evidence="1">
    <location>
        <begin position="297"/>
        <end position="320"/>
    </location>
</feature>
<evidence type="ECO:0000313" key="2">
    <source>
        <dbReference type="Proteomes" id="UP000887569"/>
    </source>
</evidence>
<dbReference type="Proteomes" id="UP000887569">
    <property type="component" value="Unplaced"/>
</dbReference>
<evidence type="ECO:0000256" key="1">
    <source>
        <dbReference type="SAM" id="MobiDB-lite"/>
    </source>
</evidence>
<dbReference type="WBParaSite" id="PgR130_g006_t06">
    <property type="protein sequence ID" value="PgR130_g006_t06"/>
    <property type="gene ID" value="PgR130_g006"/>
</dbReference>
<evidence type="ECO:0000313" key="4">
    <source>
        <dbReference type="WBParaSite" id="PgR130_g006_t06"/>
    </source>
</evidence>
<dbReference type="WBParaSite" id="PgR130_g006_t05">
    <property type="protein sequence ID" value="PgR130_g006_t05"/>
    <property type="gene ID" value="PgR130_g006"/>
</dbReference>
<dbReference type="WBParaSite" id="PgR130_g006_t11">
    <property type="protein sequence ID" value="PgR130_g006_t11"/>
    <property type="gene ID" value="PgR130_g006"/>
</dbReference>
<reference evidence="3 4" key="1">
    <citation type="submission" date="2022-11" db="UniProtKB">
        <authorList>
            <consortium name="WormBaseParasite"/>
        </authorList>
    </citation>
    <scope>IDENTIFICATION</scope>
</reference>
<proteinExistence type="predicted"/>
<feature type="compositionally biased region" description="Basic residues" evidence="1">
    <location>
        <begin position="83"/>
        <end position="92"/>
    </location>
</feature>